<gene>
    <name evidence="1" type="ORF">ATL17_2496</name>
</gene>
<organism evidence="1 2">
    <name type="scientific">Maritalea mobilis</name>
    <dbReference type="NCBI Taxonomy" id="483324"/>
    <lineage>
        <taxon>Bacteria</taxon>
        <taxon>Pseudomonadati</taxon>
        <taxon>Pseudomonadota</taxon>
        <taxon>Alphaproteobacteria</taxon>
        <taxon>Hyphomicrobiales</taxon>
        <taxon>Devosiaceae</taxon>
        <taxon>Maritalea</taxon>
    </lineage>
</organism>
<dbReference type="Proteomes" id="UP000295391">
    <property type="component" value="Unassembled WGS sequence"/>
</dbReference>
<evidence type="ECO:0000313" key="2">
    <source>
        <dbReference type="Proteomes" id="UP000295391"/>
    </source>
</evidence>
<sequence>MSMEQQQANLTPRIGTSLPFSICPDLVNQDTAVRLAYSCLPPVVDSGEKLSAVETTYGTIKVPRDFAEVLMWMKLRRKTSSIEISEKFEIELERCVKFVRFGLQNSLFISGLGN</sequence>
<dbReference type="EMBL" id="SNYR01000002">
    <property type="protein sequence ID" value="TDQ64477.1"/>
    <property type="molecule type" value="Genomic_DNA"/>
</dbReference>
<name>A0A4R6VN19_9HYPH</name>
<comment type="caution">
    <text evidence="1">The sequence shown here is derived from an EMBL/GenBank/DDBJ whole genome shotgun (WGS) entry which is preliminary data.</text>
</comment>
<dbReference type="AlphaFoldDB" id="A0A4R6VN19"/>
<proteinExistence type="predicted"/>
<accession>A0A4R6VN19</accession>
<keyword evidence="2" id="KW-1185">Reference proteome</keyword>
<protein>
    <submittedName>
        <fullName evidence="1">Uncharacterized protein</fullName>
    </submittedName>
</protein>
<evidence type="ECO:0000313" key="1">
    <source>
        <dbReference type="EMBL" id="TDQ64477.1"/>
    </source>
</evidence>
<reference evidence="1 2" key="1">
    <citation type="submission" date="2019-03" db="EMBL/GenBank/DDBJ databases">
        <title>Genomic Encyclopedia of Type Strains, Phase III (KMG-III): the genomes of soil and plant-associated and newly described type strains.</title>
        <authorList>
            <person name="Whitman W."/>
        </authorList>
    </citation>
    <scope>NUCLEOTIDE SEQUENCE [LARGE SCALE GENOMIC DNA]</scope>
    <source>
        <strain evidence="1 2">CGMCC 1.7002</strain>
    </source>
</reference>